<feature type="domain" description="VOC" evidence="3">
    <location>
        <begin position="9"/>
        <end position="137"/>
    </location>
</feature>
<dbReference type="InterPro" id="IPR051785">
    <property type="entry name" value="MMCE/EMCE_epimerase"/>
</dbReference>
<protein>
    <submittedName>
        <fullName evidence="4">Methylmalonyl-CoA epimerase</fullName>
    </submittedName>
</protein>
<accession>A0A511UZH1</accession>
<reference evidence="4 5" key="1">
    <citation type="submission" date="2019-07" db="EMBL/GenBank/DDBJ databases">
        <title>Whole genome shotgun sequence of Cerasibacillus quisquiliarum NBRC 102429.</title>
        <authorList>
            <person name="Hosoyama A."/>
            <person name="Uohara A."/>
            <person name="Ohji S."/>
            <person name="Ichikawa N."/>
        </authorList>
    </citation>
    <scope>NUCLEOTIDE SEQUENCE [LARGE SCALE GENOMIC DNA]</scope>
    <source>
        <strain evidence="4 5">NBRC 102429</strain>
    </source>
</reference>
<keyword evidence="2" id="KW-0479">Metal-binding</keyword>
<sequence length="140" mass="15987">MHIKSLIKRIDHIGIAVRDLVSVIPFYTEVLGLALKGIETVEQENVRVAFLQLGDIQLELIEPLSNDSTIAHYIEKYGEGIHHIALETSQIKESMEHIIRNEGKLIYDEPHTGAKQAWINFIHPRFAHGVLFELLEKKTL</sequence>
<dbReference type="PROSITE" id="PS51819">
    <property type="entry name" value="VOC"/>
    <property type="match status" value="1"/>
</dbReference>
<proteinExistence type="inferred from homology"/>
<evidence type="ECO:0000313" key="4">
    <source>
        <dbReference type="EMBL" id="GEN31161.1"/>
    </source>
</evidence>
<dbReference type="SUPFAM" id="SSF54593">
    <property type="entry name" value="Glyoxalase/Bleomycin resistance protein/Dihydroxybiphenyl dioxygenase"/>
    <property type="match status" value="1"/>
</dbReference>
<dbReference type="EMBL" id="BJXW01000012">
    <property type="protein sequence ID" value="GEN31161.1"/>
    <property type="molecule type" value="Genomic_DNA"/>
</dbReference>
<dbReference type="Proteomes" id="UP000321491">
    <property type="component" value="Unassembled WGS sequence"/>
</dbReference>
<comment type="caution">
    <text evidence="4">The sequence shown here is derived from an EMBL/GenBank/DDBJ whole genome shotgun (WGS) entry which is preliminary data.</text>
</comment>
<gene>
    <name evidence="4" type="primary">mceE</name>
    <name evidence="4" type="ORF">CQU01_13990</name>
</gene>
<evidence type="ECO:0000256" key="1">
    <source>
        <dbReference type="ARBA" id="ARBA00009308"/>
    </source>
</evidence>
<dbReference type="GO" id="GO:0046491">
    <property type="term" value="P:L-methylmalonyl-CoA metabolic process"/>
    <property type="evidence" value="ECO:0007669"/>
    <property type="project" value="TreeGrafter"/>
</dbReference>
<dbReference type="PANTHER" id="PTHR43048:SF3">
    <property type="entry name" value="METHYLMALONYL-COA EPIMERASE, MITOCHONDRIAL"/>
    <property type="match status" value="1"/>
</dbReference>
<dbReference type="InterPro" id="IPR017515">
    <property type="entry name" value="MeMalonyl-CoA_epimerase"/>
</dbReference>
<name>A0A511UZH1_9BACI</name>
<dbReference type="AlphaFoldDB" id="A0A511UZH1"/>
<comment type="similarity">
    <text evidence="1">Belongs to the methylmalonyl-CoA epimerase family.</text>
</comment>
<evidence type="ECO:0000259" key="3">
    <source>
        <dbReference type="PROSITE" id="PS51819"/>
    </source>
</evidence>
<dbReference type="NCBIfam" id="TIGR03081">
    <property type="entry name" value="metmalonyl_epim"/>
    <property type="match status" value="1"/>
</dbReference>
<dbReference type="RefSeq" id="WP_221261411.1">
    <property type="nucleotide sequence ID" value="NZ_BJXW01000012.1"/>
</dbReference>
<dbReference type="PANTHER" id="PTHR43048">
    <property type="entry name" value="METHYLMALONYL-COA EPIMERASE"/>
    <property type="match status" value="1"/>
</dbReference>
<dbReference type="CDD" id="cd07249">
    <property type="entry name" value="MMCE"/>
    <property type="match status" value="1"/>
</dbReference>
<dbReference type="Gene3D" id="3.10.180.10">
    <property type="entry name" value="2,3-Dihydroxybiphenyl 1,2-Dioxygenase, domain 1"/>
    <property type="match status" value="1"/>
</dbReference>
<organism evidence="4 5">
    <name type="scientific">Cerasibacillus quisquiliarum</name>
    <dbReference type="NCBI Taxonomy" id="227865"/>
    <lineage>
        <taxon>Bacteria</taxon>
        <taxon>Bacillati</taxon>
        <taxon>Bacillota</taxon>
        <taxon>Bacilli</taxon>
        <taxon>Bacillales</taxon>
        <taxon>Bacillaceae</taxon>
        <taxon>Cerasibacillus</taxon>
    </lineage>
</organism>
<dbReference type="GO" id="GO:0004493">
    <property type="term" value="F:methylmalonyl-CoA epimerase activity"/>
    <property type="evidence" value="ECO:0007669"/>
    <property type="project" value="TreeGrafter"/>
</dbReference>
<dbReference type="Pfam" id="PF13669">
    <property type="entry name" value="Glyoxalase_4"/>
    <property type="match status" value="1"/>
</dbReference>
<dbReference type="GO" id="GO:0046872">
    <property type="term" value="F:metal ion binding"/>
    <property type="evidence" value="ECO:0007669"/>
    <property type="project" value="UniProtKB-KW"/>
</dbReference>
<dbReference type="InterPro" id="IPR029068">
    <property type="entry name" value="Glyas_Bleomycin-R_OHBP_Dase"/>
</dbReference>
<evidence type="ECO:0000313" key="5">
    <source>
        <dbReference type="Proteomes" id="UP000321491"/>
    </source>
</evidence>
<evidence type="ECO:0000256" key="2">
    <source>
        <dbReference type="ARBA" id="ARBA00022723"/>
    </source>
</evidence>
<keyword evidence="5" id="KW-1185">Reference proteome</keyword>
<dbReference type="InterPro" id="IPR037523">
    <property type="entry name" value="VOC_core"/>
</dbReference>